<feature type="compositionally biased region" description="Pro residues" evidence="1">
    <location>
        <begin position="180"/>
        <end position="198"/>
    </location>
</feature>
<evidence type="ECO:0000313" key="2">
    <source>
        <dbReference type="EMBL" id="KNZ56478.1"/>
    </source>
</evidence>
<reference evidence="2 3" key="1">
    <citation type="submission" date="2015-08" db="EMBL/GenBank/DDBJ databases">
        <title>Next Generation Sequencing and Analysis of the Genome of Puccinia sorghi L Schw, the Causal Agent of Maize Common Rust.</title>
        <authorList>
            <person name="Rochi L."/>
            <person name="Burguener G."/>
            <person name="Darino M."/>
            <person name="Turjanski A."/>
            <person name="Kreff E."/>
            <person name="Dieguez M.J."/>
            <person name="Sacco F."/>
        </authorList>
    </citation>
    <scope>NUCLEOTIDE SEQUENCE [LARGE SCALE GENOMIC DNA]</scope>
    <source>
        <strain evidence="2 3">RO10H11247</strain>
    </source>
</reference>
<evidence type="ECO:0000313" key="3">
    <source>
        <dbReference type="Proteomes" id="UP000037035"/>
    </source>
</evidence>
<comment type="caution">
    <text evidence="2">The sequence shown here is derived from an EMBL/GenBank/DDBJ whole genome shotgun (WGS) entry which is preliminary data.</text>
</comment>
<gene>
    <name evidence="2" type="ORF">VP01_2396g1</name>
</gene>
<sequence>MTSFHPAAGGSRRTSKNAKGRYLFFARRTRQSDFLSTTSNLSLLGTSTPPGAPEVNVPRGSAPGCLSPSPTHASREERARKDLPSARRFAPLPTPRHKGHVVKFALRPCPLCLSNIPDRVTPRISLYNPPPRPSVPTGQATSTLDLNFKDILLKGYRLDQALGLSPAPPPTPRDANQPPAMKPPKPAYDTLPLPPIPKPLSSQSPNQRIMLLLEMLLDEIKEVIDALGDLPLDDEIPQDHHPT</sequence>
<name>A0A0L6V6U4_9BASI</name>
<evidence type="ECO:0000256" key="1">
    <source>
        <dbReference type="SAM" id="MobiDB-lite"/>
    </source>
</evidence>
<dbReference type="AlphaFoldDB" id="A0A0L6V6U4"/>
<keyword evidence="3" id="KW-1185">Reference proteome</keyword>
<dbReference type="EMBL" id="LAVV01007276">
    <property type="protein sequence ID" value="KNZ56478.1"/>
    <property type="molecule type" value="Genomic_DNA"/>
</dbReference>
<dbReference type="VEuPathDB" id="FungiDB:VP01_2396g1"/>
<dbReference type="Proteomes" id="UP000037035">
    <property type="component" value="Unassembled WGS sequence"/>
</dbReference>
<feature type="region of interest" description="Disordered" evidence="1">
    <location>
        <begin position="41"/>
        <end position="82"/>
    </location>
</feature>
<organism evidence="2 3">
    <name type="scientific">Puccinia sorghi</name>
    <dbReference type="NCBI Taxonomy" id="27349"/>
    <lineage>
        <taxon>Eukaryota</taxon>
        <taxon>Fungi</taxon>
        <taxon>Dikarya</taxon>
        <taxon>Basidiomycota</taxon>
        <taxon>Pucciniomycotina</taxon>
        <taxon>Pucciniomycetes</taxon>
        <taxon>Pucciniales</taxon>
        <taxon>Pucciniaceae</taxon>
        <taxon>Puccinia</taxon>
    </lineage>
</organism>
<protein>
    <submittedName>
        <fullName evidence="2">Uncharacterized protein</fullName>
    </submittedName>
</protein>
<proteinExistence type="predicted"/>
<feature type="region of interest" description="Disordered" evidence="1">
    <location>
        <begin position="162"/>
        <end position="202"/>
    </location>
</feature>
<feature type="compositionally biased region" description="Basic and acidic residues" evidence="1">
    <location>
        <begin position="73"/>
        <end position="82"/>
    </location>
</feature>
<accession>A0A0L6V6U4</accession>